<dbReference type="OrthoDB" id="2363170at2"/>
<dbReference type="PANTHER" id="PTHR30185">
    <property type="entry name" value="CRYPTIC BETA-GLUCOSIDE BGL OPERON ANTITERMINATOR"/>
    <property type="match status" value="1"/>
</dbReference>
<evidence type="ECO:0000256" key="2">
    <source>
        <dbReference type="ARBA" id="ARBA00023163"/>
    </source>
</evidence>
<keyword evidence="1" id="KW-0805">Transcription regulation</keyword>
<evidence type="ECO:0000313" key="6">
    <source>
        <dbReference type="Proteomes" id="UP000295558"/>
    </source>
</evidence>
<keyword evidence="6" id="KW-1185">Reference proteome</keyword>
<dbReference type="Proteomes" id="UP000295558">
    <property type="component" value="Unassembled WGS sequence"/>
</dbReference>
<dbReference type="PANTHER" id="PTHR30185:SF18">
    <property type="entry name" value="TRANSCRIPTIONAL REGULATOR MTLR"/>
    <property type="match status" value="1"/>
</dbReference>
<accession>A0A4R6ZLC3</accession>
<gene>
    <name evidence="5" type="ORF">DFP96_106100</name>
</gene>
<reference evidence="5 6" key="1">
    <citation type="submission" date="2019-03" db="EMBL/GenBank/DDBJ databases">
        <title>Genomic Encyclopedia of Type Strains, Phase III (KMG-III): the genomes of soil and plant-associated and newly described type strains.</title>
        <authorList>
            <person name="Whitman W."/>
        </authorList>
    </citation>
    <scope>NUCLEOTIDE SEQUENCE [LARGE SCALE GENOMIC DNA]</scope>
    <source>
        <strain evidence="5 6">CECT 7972</strain>
    </source>
</reference>
<dbReference type="InterPro" id="IPR013196">
    <property type="entry name" value="HTH_11"/>
</dbReference>
<sequence length="482" mass="56200">MKDIHFELIIDKAVKREILILQMLNMADTPVSTLEIATKLDVSVKTIISDLQNIDNALPTGLKIKKKYNLYYLEKDKIGNEGINQFIIELLFESPLYKIINALIHGECVTVPDWAEQLFISEMSLKRYLASLKKILMGYNLKLKYTPSIEIRGSEVECRKFFFDVLHSHNSRFREKEEYDMLYSGLIEYAQSQEMSKVKLDYQRILSWLFIVEHRIQDSHYIQVPQEIISAVTDKDSFKIFANSYNHFLKSVLNINQVSVDEQVFAYVAILDTVTYTEHSSFKAINYRRFDQNAETEIEAFLKPVLTLFFDGIPLFYSVFESYISNILLLDKLTPLFEKNLEEIKEMVCENSLYIYKQWLLALENSSLNIVYKEDVATSLTMLTVAFKNATVSKQYHVAFVLSGESTYLSYLIALIRLKIPNVKVSFLLNQEPDATWITDTDVDLFVANFPMDTTLIEQRVFQLSYTPLERDWRELREIIIS</sequence>
<name>A0A4R6ZLC3_9LIST</name>
<evidence type="ECO:0000259" key="3">
    <source>
        <dbReference type="Pfam" id="PF05043"/>
    </source>
</evidence>
<protein>
    <submittedName>
        <fullName evidence="5">HTH domain-containing protein</fullName>
    </submittedName>
</protein>
<dbReference type="Pfam" id="PF05043">
    <property type="entry name" value="Mga"/>
    <property type="match status" value="1"/>
</dbReference>
<dbReference type="InterPro" id="IPR036388">
    <property type="entry name" value="WH-like_DNA-bd_sf"/>
</dbReference>
<feature type="domain" description="Helix-turn-helix type 11" evidence="4">
    <location>
        <begin position="16"/>
        <end position="64"/>
    </location>
</feature>
<organism evidence="5 6">
    <name type="scientific">Listeria rocourtiae</name>
    <dbReference type="NCBI Taxonomy" id="647910"/>
    <lineage>
        <taxon>Bacteria</taxon>
        <taxon>Bacillati</taxon>
        <taxon>Bacillota</taxon>
        <taxon>Bacilli</taxon>
        <taxon>Bacillales</taxon>
        <taxon>Listeriaceae</taxon>
        <taxon>Listeria</taxon>
    </lineage>
</organism>
<dbReference type="EMBL" id="SNZK01000006">
    <property type="protein sequence ID" value="TDR52894.1"/>
    <property type="molecule type" value="Genomic_DNA"/>
</dbReference>
<proteinExistence type="predicted"/>
<comment type="caution">
    <text evidence="5">The sequence shown here is derived from an EMBL/GenBank/DDBJ whole genome shotgun (WGS) entry which is preliminary data.</text>
</comment>
<evidence type="ECO:0000259" key="4">
    <source>
        <dbReference type="Pfam" id="PF08279"/>
    </source>
</evidence>
<dbReference type="InterPro" id="IPR007737">
    <property type="entry name" value="Mga_HTH"/>
</dbReference>
<dbReference type="STRING" id="1265846.PROCOU_02904"/>
<feature type="domain" description="Mga helix-turn-helix" evidence="3">
    <location>
        <begin position="83"/>
        <end position="164"/>
    </location>
</feature>
<dbReference type="Gene3D" id="1.10.10.10">
    <property type="entry name" value="Winged helix-like DNA-binding domain superfamily/Winged helix DNA-binding domain"/>
    <property type="match status" value="2"/>
</dbReference>
<evidence type="ECO:0000256" key="1">
    <source>
        <dbReference type="ARBA" id="ARBA00023015"/>
    </source>
</evidence>
<dbReference type="AlphaFoldDB" id="A0A4R6ZLC3"/>
<dbReference type="InterPro" id="IPR050661">
    <property type="entry name" value="BglG_antiterminators"/>
</dbReference>
<evidence type="ECO:0000313" key="5">
    <source>
        <dbReference type="EMBL" id="TDR52894.1"/>
    </source>
</evidence>
<dbReference type="Pfam" id="PF08279">
    <property type="entry name" value="HTH_11"/>
    <property type="match status" value="1"/>
</dbReference>
<keyword evidence="2" id="KW-0804">Transcription</keyword>
<dbReference type="RefSeq" id="WP_036069463.1">
    <property type="nucleotide sequence ID" value="NZ_JAASUO010000003.1"/>
</dbReference>